<feature type="DNA-binding region" description="H-T-H motif" evidence="4">
    <location>
        <begin position="30"/>
        <end position="49"/>
    </location>
</feature>
<evidence type="ECO:0000313" key="6">
    <source>
        <dbReference type="EMBL" id="RNA66576.1"/>
    </source>
</evidence>
<keyword evidence="2 4" id="KW-0238">DNA-binding</keyword>
<dbReference type="InterPro" id="IPR023772">
    <property type="entry name" value="DNA-bd_HTH_TetR-type_CS"/>
</dbReference>
<dbReference type="PROSITE" id="PS50977">
    <property type="entry name" value="HTH_TETR_2"/>
    <property type="match status" value="1"/>
</dbReference>
<dbReference type="PROSITE" id="PS01081">
    <property type="entry name" value="HTH_TETR_1"/>
    <property type="match status" value="1"/>
</dbReference>
<evidence type="ECO:0000256" key="3">
    <source>
        <dbReference type="ARBA" id="ARBA00023163"/>
    </source>
</evidence>
<reference evidence="6 7" key="1">
    <citation type="submission" date="2018-10" db="EMBL/GenBank/DDBJ databases">
        <title>Bacillus Keqinensis sp. nov., a moderately halophilic bacterium isolated from a saline-alkaline lake.</title>
        <authorList>
            <person name="Wang H."/>
        </authorList>
    </citation>
    <scope>NUCLEOTIDE SEQUENCE [LARGE SCALE GENOMIC DNA]</scope>
    <source>
        <strain evidence="6 7">KQ-3</strain>
    </source>
</reference>
<comment type="caution">
    <text evidence="6">The sequence shown here is derived from an EMBL/GenBank/DDBJ whole genome shotgun (WGS) entry which is preliminary data.</text>
</comment>
<dbReference type="RefSeq" id="WP_122900157.1">
    <property type="nucleotide sequence ID" value="NZ_RHIB01000003.1"/>
</dbReference>
<dbReference type="GO" id="GO:0003700">
    <property type="term" value="F:DNA-binding transcription factor activity"/>
    <property type="evidence" value="ECO:0007669"/>
    <property type="project" value="TreeGrafter"/>
</dbReference>
<dbReference type="EMBL" id="RHIB01000003">
    <property type="protein sequence ID" value="RNA66576.1"/>
    <property type="molecule type" value="Genomic_DNA"/>
</dbReference>
<evidence type="ECO:0000256" key="2">
    <source>
        <dbReference type="ARBA" id="ARBA00023125"/>
    </source>
</evidence>
<gene>
    <name evidence="6" type="ORF">EBO34_15255</name>
</gene>
<evidence type="ECO:0000313" key="7">
    <source>
        <dbReference type="Proteomes" id="UP000278746"/>
    </source>
</evidence>
<dbReference type="AlphaFoldDB" id="A0A3M7TN80"/>
<dbReference type="PANTHER" id="PTHR30055:SF234">
    <property type="entry name" value="HTH-TYPE TRANSCRIPTIONAL REGULATOR BETI"/>
    <property type="match status" value="1"/>
</dbReference>
<dbReference type="PANTHER" id="PTHR30055">
    <property type="entry name" value="HTH-TYPE TRANSCRIPTIONAL REGULATOR RUTR"/>
    <property type="match status" value="1"/>
</dbReference>
<proteinExistence type="predicted"/>
<keyword evidence="7" id="KW-1185">Reference proteome</keyword>
<keyword evidence="1" id="KW-0805">Transcription regulation</keyword>
<dbReference type="GO" id="GO:0000976">
    <property type="term" value="F:transcription cis-regulatory region binding"/>
    <property type="evidence" value="ECO:0007669"/>
    <property type="project" value="TreeGrafter"/>
</dbReference>
<sequence>MGRGDHSQTQNRIVSTAHALFMEHGYRSVSTRRIADACGLTQPALYHHFSSKEAIYLEVLRTDLNRTKASLNRIAVLYDDVAECLFQMTYYILVNSPENMGQMVRDIRTEMSAAFREKINEWWHEAYRLPITAVFEKGIRNGVIRDPGQFDASAEKYVCLLVNMISQAIPSGGESDGQDSEAVAEKRAHFIIDVLLNGLNK</sequence>
<organism evidence="6 7">
    <name type="scientific">Alteribacter keqinensis</name>
    <dbReference type="NCBI Taxonomy" id="2483800"/>
    <lineage>
        <taxon>Bacteria</taxon>
        <taxon>Bacillati</taxon>
        <taxon>Bacillota</taxon>
        <taxon>Bacilli</taxon>
        <taxon>Bacillales</taxon>
        <taxon>Bacillaceae</taxon>
        <taxon>Alteribacter</taxon>
    </lineage>
</organism>
<dbReference type="InterPro" id="IPR001647">
    <property type="entry name" value="HTH_TetR"/>
</dbReference>
<feature type="domain" description="HTH tetR-type" evidence="5">
    <location>
        <begin position="7"/>
        <end position="67"/>
    </location>
</feature>
<evidence type="ECO:0000259" key="5">
    <source>
        <dbReference type="PROSITE" id="PS50977"/>
    </source>
</evidence>
<keyword evidence="3" id="KW-0804">Transcription</keyword>
<dbReference type="InterPro" id="IPR036271">
    <property type="entry name" value="Tet_transcr_reg_TetR-rel_C_sf"/>
</dbReference>
<name>A0A3M7TN80_9BACI</name>
<dbReference type="PRINTS" id="PR00455">
    <property type="entry name" value="HTHTETR"/>
</dbReference>
<evidence type="ECO:0000256" key="4">
    <source>
        <dbReference type="PROSITE-ProRule" id="PRU00335"/>
    </source>
</evidence>
<dbReference type="Gene3D" id="1.10.10.60">
    <property type="entry name" value="Homeodomain-like"/>
    <property type="match status" value="1"/>
</dbReference>
<dbReference type="InterPro" id="IPR050109">
    <property type="entry name" value="HTH-type_TetR-like_transc_reg"/>
</dbReference>
<dbReference type="SUPFAM" id="SSF46689">
    <property type="entry name" value="Homeodomain-like"/>
    <property type="match status" value="1"/>
</dbReference>
<accession>A0A3M7TN80</accession>
<evidence type="ECO:0000256" key="1">
    <source>
        <dbReference type="ARBA" id="ARBA00023015"/>
    </source>
</evidence>
<dbReference type="Pfam" id="PF00440">
    <property type="entry name" value="TetR_N"/>
    <property type="match status" value="1"/>
</dbReference>
<dbReference type="Proteomes" id="UP000278746">
    <property type="component" value="Unassembled WGS sequence"/>
</dbReference>
<protein>
    <submittedName>
        <fullName evidence="6">TetR/AcrR family transcriptional regulator</fullName>
    </submittedName>
</protein>
<dbReference type="InterPro" id="IPR009057">
    <property type="entry name" value="Homeodomain-like_sf"/>
</dbReference>
<dbReference type="Gene3D" id="1.10.357.10">
    <property type="entry name" value="Tetracycline Repressor, domain 2"/>
    <property type="match status" value="1"/>
</dbReference>
<dbReference type="SUPFAM" id="SSF48498">
    <property type="entry name" value="Tetracyclin repressor-like, C-terminal domain"/>
    <property type="match status" value="1"/>
</dbReference>
<dbReference type="OrthoDB" id="9814200at2"/>